<keyword evidence="1" id="KW-1133">Transmembrane helix</keyword>
<reference evidence="2" key="1">
    <citation type="submission" date="2022-01" db="EMBL/GenBank/DDBJ databases">
        <title>Genome Sequence Resource for Two Populations of Ditylenchus destructor, the Migratory Endoparasitic Phytonematode.</title>
        <authorList>
            <person name="Zhang H."/>
            <person name="Lin R."/>
            <person name="Xie B."/>
        </authorList>
    </citation>
    <scope>NUCLEOTIDE SEQUENCE</scope>
    <source>
        <strain evidence="2">BazhouSP</strain>
    </source>
</reference>
<evidence type="ECO:0000313" key="2">
    <source>
        <dbReference type="EMBL" id="KAI1705009.1"/>
    </source>
</evidence>
<proteinExistence type="predicted"/>
<keyword evidence="1" id="KW-0812">Transmembrane</keyword>
<keyword evidence="3" id="KW-1185">Reference proteome</keyword>
<dbReference type="EMBL" id="JAKKPZ010000061">
    <property type="protein sequence ID" value="KAI1705009.1"/>
    <property type="molecule type" value="Genomic_DNA"/>
</dbReference>
<organism evidence="2 3">
    <name type="scientific">Ditylenchus destructor</name>
    <dbReference type="NCBI Taxonomy" id="166010"/>
    <lineage>
        <taxon>Eukaryota</taxon>
        <taxon>Metazoa</taxon>
        <taxon>Ecdysozoa</taxon>
        <taxon>Nematoda</taxon>
        <taxon>Chromadorea</taxon>
        <taxon>Rhabditida</taxon>
        <taxon>Tylenchina</taxon>
        <taxon>Tylenchomorpha</taxon>
        <taxon>Sphaerularioidea</taxon>
        <taxon>Anguinidae</taxon>
        <taxon>Anguininae</taxon>
        <taxon>Ditylenchus</taxon>
    </lineage>
</organism>
<accession>A0AAD4R2F2</accession>
<feature type="transmembrane region" description="Helical" evidence="1">
    <location>
        <begin position="6"/>
        <end position="28"/>
    </location>
</feature>
<comment type="caution">
    <text evidence="2">The sequence shown here is derived from an EMBL/GenBank/DDBJ whole genome shotgun (WGS) entry which is preliminary data.</text>
</comment>
<evidence type="ECO:0000256" key="1">
    <source>
        <dbReference type="SAM" id="Phobius"/>
    </source>
</evidence>
<keyword evidence="1" id="KW-0472">Membrane</keyword>
<name>A0AAD4R2F2_9BILA</name>
<evidence type="ECO:0000313" key="3">
    <source>
        <dbReference type="Proteomes" id="UP001201812"/>
    </source>
</evidence>
<sequence length="433" mass="49501">MIRKTNPISAILVYFAAQISIFIFYAYVHPAVFREALDNESETEYALVNKFPKIGQLLDDGKFDLTIYKYFPTRKIPRQERNNFTYTAVNCPWSEFINGYEYKFTVCIKANLQHRALNFVEDTLQIGNRKAYFVGGIRDVVFENNFLRATANTVKIVLVAQKGELHIKNSDLVSVTFTNVTNIPLFDPNRRTLRLKEIADKHNDFENIEYWKYDLGDDSARHIFSLLTALPVCQMLVKLADSNASYENVRYIMKRLSYNLMYLYANYYDSQSETYYLSFIHKFCLERYGASDPVNKIWFLKMFTILFLISLAMAVSSQQSCPGIVPRIYVDNMLPGFTLHIYVNPPGPPVAQHWLTSPGYIADDCLSGGRWCARVYDSNNQIIYEAWADLLPLAANSYINFLVCPNGRIGNIGGYANSCVGLGANSLCGRVLC</sequence>
<dbReference type="AlphaFoldDB" id="A0AAD4R2F2"/>
<protein>
    <submittedName>
        <fullName evidence="2">Uncharacterized protein</fullName>
    </submittedName>
</protein>
<dbReference type="Proteomes" id="UP001201812">
    <property type="component" value="Unassembled WGS sequence"/>
</dbReference>
<gene>
    <name evidence="2" type="ORF">DdX_13940</name>
</gene>